<dbReference type="InterPro" id="IPR026082">
    <property type="entry name" value="ABCA"/>
</dbReference>
<proteinExistence type="predicted"/>
<keyword evidence="1" id="KW-0547">Nucleotide-binding</keyword>
<dbReference type="InterPro" id="IPR027417">
    <property type="entry name" value="P-loop_NTPase"/>
</dbReference>
<organism evidence="4 5">
    <name type="scientific">Candidatus Lokiarchaeum ossiferum</name>
    <dbReference type="NCBI Taxonomy" id="2951803"/>
    <lineage>
        <taxon>Archaea</taxon>
        <taxon>Promethearchaeati</taxon>
        <taxon>Promethearchaeota</taxon>
        <taxon>Promethearchaeia</taxon>
        <taxon>Promethearchaeales</taxon>
        <taxon>Promethearchaeaceae</taxon>
        <taxon>Candidatus Lokiarchaeum</taxon>
    </lineage>
</organism>
<reference evidence="4" key="1">
    <citation type="submission" date="2022-09" db="EMBL/GenBank/DDBJ databases">
        <title>Actin cytoskeleton and complex cell architecture in an #Asgard archaeon.</title>
        <authorList>
            <person name="Ponce Toledo R.I."/>
            <person name="Schleper C."/>
            <person name="Rodrigues Oliveira T."/>
            <person name="Wollweber F."/>
            <person name="Xu J."/>
            <person name="Rittmann S."/>
            <person name="Klingl A."/>
            <person name="Pilhofer M."/>
        </authorList>
    </citation>
    <scope>NUCLEOTIDE SEQUENCE</scope>
    <source>
        <strain evidence="4">B-35</strain>
    </source>
</reference>
<dbReference type="Proteomes" id="UP001208689">
    <property type="component" value="Chromosome"/>
</dbReference>
<dbReference type="Gene3D" id="3.40.50.300">
    <property type="entry name" value="P-loop containing nucleotide triphosphate hydrolases"/>
    <property type="match status" value="1"/>
</dbReference>
<evidence type="ECO:0000313" key="4">
    <source>
        <dbReference type="EMBL" id="UYP45876.1"/>
    </source>
</evidence>
<protein>
    <submittedName>
        <fullName evidence="4">Glucose import ATP-binding protein GlcV</fullName>
    </submittedName>
</protein>
<evidence type="ECO:0000256" key="2">
    <source>
        <dbReference type="ARBA" id="ARBA00022840"/>
    </source>
</evidence>
<accession>A0ABY6HR27</accession>
<sequence>MTENQNKTVASENAYAIEVENLKKHFTSKSEANIVKAVDDISFKVKEGEFFGLLGPNGAGKTTTIKMLTGLSTPSEGTARIGGYDLKSQMMKIKESISVCPQEPALFKFLSGIENIEFFANLHLMSKTEIKAQAEKFLNLLGLYDVRKRKVKGYSGGMLRQLSLIVSLIHDPETIFLDEPTVGMDPRARRKVWDFLGTIKKQKKTIILTTHYIEEAEALCDRVAIIDYGKLVALGAPQDLIAQYEVKNLEEVFMKITGRSILEGL</sequence>
<dbReference type="SUPFAM" id="SSF52540">
    <property type="entry name" value="P-loop containing nucleoside triphosphate hydrolases"/>
    <property type="match status" value="1"/>
</dbReference>
<feature type="domain" description="ABC transporter" evidence="3">
    <location>
        <begin position="17"/>
        <end position="253"/>
    </location>
</feature>
<dbReference type="InterPro" id="IPR003593">
    <property type="entry name" value="AAA+_ATPase"/>
</dbReference>
<dbReference type="PROSITE" id="PS50893">
    <property type="entry name" value="ABC_TRANSPORTER_2"/>
    <property type="match status" value="1"/>
</dbReference>
<evidence type="ECO:0000313" key="5">
    <source>
        <dbReference type="Proteomes" id="UP001208689"/>
    </source>
</evidence>
<keyword evidence="5" id="KW-1185">Reference proteome</keyword>
<dbReference type="InterPro" id="IPR003439">
    <property type="entry name" value="ABC_transporter-like_ATP-bd"/>
</dbReference>
<dbReference type="SMART" id="SM00382">
    <property type="entry name" value="AAA"/>
    <property type="match status" value="1"/>
</dbReference>
<evidence type="ECO:0000256" key="1">
    <source>
        <dbReference type="ARBA" id="ARBA00022741"/>
    </source>
</evidence>
<dbReference type="EMBL" id="CP104013">
    <property type="protein sequence ID" value="UYP45876.1"/>
    <property type="molecule type" value="Genomic_DNA"/>
</dbReference>
<dbReference type="Pfam" id="PF00005">
    <property type="entry name" value="ABC_tran"/>
    <property type="match status" value="1"/>
</dbReference>
<gene>
    <name evidence="4" type="ORF">NEF87_002161</name>
</gene>
<dbReference type="PANTHER" id="PTHR19229">
    <property type="entry name" value="ATP-BINDING CASSETTE TRANSPORTER SUBFAMILY A ABCA"/>
    <property type="match status" value="1"/>
</dbReference>
<name>A0ABY6HR27_9ARCH</name>
<keyword evidence="2 4" id="KW-0067">ATP-binding</keyword>
<evidence type="ECO:0000259" key="3">
    <source>
        <dbReference type="PROSITE" id="PS50893"/>
    </source>
</evidence>
<dbReference type="CDD" id="cd03263">
    <property type="entry name" value="ABC_subfamily_A"/>
    <property type="match status" value="1"/>
</dbReference>
<dbReference type="GO" id="GO:0005524">
    <property type="term" value="F:ATP binding"/>
    <property type="evidence" value="ECO:0007669"/>
    <property type="project" value="UniProtKB-KW"/>
</dbReference>